<feature type="region of interest" description="Disordered" evidence="2">
    <location>
        <begin position="957"/>
        <end position="980"/>
    </location>
</feature>
<name>A0A4Y7SVE7_COPMI</name>
<protein>
    <recommendedName>
        <fullName evidence="3">CxC2-like cysteine cluster KDZ transposase-associated domain-containing protein</fullName>
    </recommendedName>
</protein>
<sequence length="980" mass="110953">MLITQEGRGRYTTEACDGRHGGIPLQCGNPALYRCLCCDNIGLVCQECVVRSHQCLPLHRIQKWNGIYFNRCSLKSLGLQIQLGHPPGDECLVPMKAFNDDFVIVDSDMVHEVGLDYCGCGYTAKDQVEQLMDRRLWPATITNPKTATTFRCLEVFELLQYESKMTPFEFYNTVSRLTDNTGIHLSKDRYPSLLRMVHEWRHTRMMKRAGRGHDPGGVANTEISECALLCPPCPHPGINMAEGWEKEPVEMQHIHTLNIGLDANYRLKQKDVSNDEADPGLSKGYAYFVNDGPFRTFLKDHEKDTEPKSTCSRHDAVNLADVRPGQGYAATGVATVECTRHNMKRPAAVCDLQHGERYCNVDYIYVSSLLIFGVAFLTSFLVSYDVACQWSILLLARVVKISQSAPILKPNTKTRFVVPKFHLPAHIPSCQTRYAFMFTPGAGLGDGEAPERGWAVTNPLGPSTREMGPGTRRDVLDYHFGDYNWWKIVELGKYLSNYNYLLKKMDIACSGVAEHILAQNDFDSGLDREQVAEWWGEVTTWEVDPANAPNPFDLTIATPSQSAVRKALSDEEALDKEASKRFSLGPDISPSTLIMCGMDLESEMRSLKQDMKQTWDHSRDRELTRVQLKSNGIVRKVEAWYQKLQIPIPASVVLREKHAPSKSIKPYDLNLWLPSDIGRQAPFPLHFAKIEYCLHTAQAQDALTTIRRNLQRCVTVWDLKDRWLRGQGANTKALNLLSTLQKKIAAAKAEYLKARSALLTLGGLLGEKNVEKIFLPLEDEHIRPLSAESASIAPSRGQTRQLGASWIWKHPGVDNDNLSAYEPRKIEWAKSRARARCYQEEIQIVGEEMNRTLRFFRWKEGKWRERASAMSMSEQVITPEHDEGLRAYAKRQACLCQALHDKCQAKWRIVPEMKKRAKMEVAYPDLLFKRKAKERARIFSWLKGGVGMLGAIREEEIEAKRGAPRAKGPPGNKRTKKGSK</sequence>
<dbReference type="InterPro" id="IPR040521">
    <property type="entry name" value="KDZ"/>
</dbReference>
<evidence type="ECO:0000313" key="5">
    <source>
        <dbReference type="Proteomes" id="UP000298030"/>
    </source>
</evidence>
<dbReference type="OrthoDB" id="3261436at2759"/>
<dbReference type="AlphaFoldDB" id="A0A4Y7SVE7"/>
<dbReference type="EMBL" id="QPFP01000053">
    <property type="protein sequence ID" value="TEB25837.1"/>
    <property type="molecule type" value="Genomic_DNA"/>
</dbReference>
<reference evidence="4 5" key="1">
    <citation type="journal article" date="2019" name="Nat. Ecol. Evol.">
        <title>Megaphylogeny resolves global patterns of mushroom evolution.</title>
        <authorList>
            <person name="Varga T."/>
            <person name="Krizsan K."/>
            <person name="Foldi C."/>
            <person name="Dima B."/>
            <person name="Sanchez-Garcia M."/>
            <person name="Sanchez-Ramirez S."/>
            <person name="Szollosi G.J."/>
            <person name="Szarkandi J.G."/>
            <person name="Papp V."/>
            <person name="Albert L."/>
            <person name="Andreopoulos W."/>
            <person name="Angelini C."/>
            <person name="Antonin V."/>
            <person name="Barry K.W."/>
            <person name="Bougher N.L."/>
            <person name="Buchanan P."/>
            <person name="Buyck B."/>
            <person name="Bense V."/>
            <person name="Catcheside P."/>
            <person name="Chovatia M."/>
            <person name="Cooper J."/>
            <person name="Damon W."/>
            <person name="Desjardin D."/>
            <person name="Finy P."/>
            <person name="Geml J."/>
            <person name="Haridas S."/>
            <person name="Hughes K."/>
            <person name="Justo A."/>
            <person name="Karasinski D."/>
            <person name="Kautmanova I."/>
            <person name="Kiss B."/>
            <person name="Kocsube S."/>
            <person name="Kotiranta H."/>
            <person name="LaButti K.M."/>
            <person name="Lechner B.E."/>
            <person name="Liimatainen K."/>
            <person name="Lipzen A."/>
            <person name="Lukacs Z."/>
            <person name="Mihaltcheva S."/>
            <person name="Morgado L.N."/>
            <person name="Niskanen T."/>
            <person name="Noordeloos M.E."/>
            <person name="Ohm R.A."/>
            <person name="Ortiz-Santana B."/>
            <person name="Ovrebo C."/>
            <person name="Racz N."/>
            <person name="Riley R."/>
            <person name="Savchenko A."/>
            <person name="Shiryaev A."/>
            <person name="Soop K."/>
            <person name="Spirin V."/>
            <person name="Szebenyi C."/>
            <person name="Tomsovsky M."/>
            <person name="Tulloss R.E."/>
            <person name="Uehling J."/>
            <person name="Grigoriev I.V."/>
            <person name="Vagvolgyi C."/>
            <person name="Papp T."/>
            <person name="Martin F.M."/>
            <person name="Miettinen O."/>
            <person name="Hibbett D.S."/>
            <person name="Nagy L.G."/>
        </authorList>
    </citation>
    <scope>NUCLEOTIDE SEQUENCE [LARGE SCALE GENOMIC DNA]</scope>
    <source>
        <strain evidence="4 5">FP101781</strain>
    </source>
</reference>
<evidence type="ECO:0000256" key="2">
    <source>
        <dbReference type="SAM" id="MobiDB-lite"/>
    </source>
</evidence>
<dbReference type="Pfam" id="PF18758">
    <property type="entry name" value="KDZ"/>
    <property type="match status" value="1"/>
</dbReference>
<keyword evidence="5" id="KW-1185">Reference proteome</keyword>
<feature type="domain" description="CxC2-like cysteine cluster KDZ transposase-associated" evidence="3">
    <location>
        <begin position="74"/>
        <end position="182"/>
    </location>
</feature>
<dbReference type="InterPro" id="IPR041457">
    <property type="entry name" value="CxC2_KDZ-assoc"/>
</dbReference>
<dbReference type="Proteomes" id="UP000298030">
    <property type="component" value="Unassembled WGS sequence"/>
</dbReference>
<accession>A0A4Y7SVE7</accession>
<proteinExistence type="predicted"/>
<evidence type="ECO:0000256" key="1">
    <source>
        <dbReference type="SAM" id="Coils"/>
    </source>
</evidence>
<organism evidence="4 5">
    <name type="scientific">Coprinellus micaceus</name>
    <name type="common">Glistening ink-cap mushroom</name>
    <name type="synonym">Coprinus micaceus</name>
    <dbReference type="NCBI Taxonomy" id="71717"/>
    <lineage>
        <taxon>Eukaryota</taxon>
        <taxon>Fungi</taxon>
        <taxon>Dikarya</taxon>
        <taxon>Basidiomycota</taxon>
        <taxon>Agaricomycotina</taxon>
        <taxon>Agaricomycetes</taxon>
        <taxon>Agaricomycetidae</taxon>
        <taxon>Agaricales</taxon>
        <taxon>Agaricineae</taxon>
        <taxon>Psathyrellaceae</taxon>
        <taxon>Coprinellus</taxon>
    </lineage>
</organism>
<dbReference type="STRING" id="71717.A0A4Y7SVE7"/>
<evidence type="ECO:0000259" key="3">
    <source>
        <dbReference type="Pfam" id="PF18803"/>
    </source>
</evidence>
<gene>
    <name evidence="4" type="ORF">FA13DRAFT_1636872</name>
</gene>
<keyword evidence="1" id="KW-0175">Coiled coil</keyword>
<feature type="coiled-coil region" evidence="1">
    <location>
        <begin position="730"/>
        <end position="757"/>
    </location>
</feature>
<evidence type="ECO:0000313" key="4">
    <source>
        <dbReference type="EMBL" id="TEB25837.1"/>
    </source>
</evidence>
<dbReference type="Pfam" id="PF18803">
    <property type="entry name" value="CxC2"/>
    <property type="match status" value="1"/>
</dbReference>
<comment type="caution">
    <text evidence="4">The sequence shown here is derived from an EMBL/GenBank/DDBJ whole genome shotgun (WGS) entry which is preliminary data.</text>
</comment>